<dbReference type="CDD" id="cd06558">
    <property type="entry name" value="crotonase-like"/>
    <property type="match status" value="1"/>
</dbReference>
<dbReference type="EC" id="3.1.2.4" evidence="2"/>
<dbReference type="Pfam" id="PF16113">
    <property type="entry name" value="ECH_2"/>
    <property type="match status" value="1"/>
</dbReference>
<proteinExistence type="predicted"/>
<comment type="catalytic activity">
    <reaction evidence="1">
        <text>3-hydroxy-2-methylpropanoyl-CoA + H2O = 3-hydroxy-2-methylpropanoate + CoA + H(+)</text>
        <dbReference type="Rhea" id="RHEA:20888"/>
        <dbReference type="ChEBI" id="CHEBI:11805"/>
        <dbReference type="ChEBI" id="CHEBI:15377"/>
        <dbReference type="ChEBI" id="CHEBI:15378"/>
        <dbReference type="ChEBI" id="CHEBI:57287"/>
        <dbReference type="ChEBI" id="CHEBI:57340"/>
        <dbReference type="EC" id="3.1.2.4"/>
    </reaction>
</comment>
<dbReference type="PANTHER" id="PTHR43176:SF3">
    <property type="entry name" value="3-HYDROXYISOBUTYRYL-COA HYDROLASE, MITOCHONDRIAL"/>
    <property type="match status" value="1"/>
</dbReference>
<evidence type="ECO:0000259" key="4">
    <source>
        <dbReference type="Pfam" id="PF16113"/>
    </source>
</evidence>
<reference evidence="5 6" key="1">
    <citation type="submission" date="2021-08" db="EMBL/GenBank/DDBJ databases">
        <title>Bartonella raoulti 094 sp. nov.</title>
        <authorList>
            <person name="Zgheib R."/>
            <person name="Hammoud A."/>
        </authorList>
    </citation>
    <scope>NUCLEOTIDE SEQUENCE [LARGE SCALE GENOMIC DNA]</scope>
    <source>
        <strain evidence="5 6">094</strain>
    </source>
</reference>
<dbReference type="SUPFAM" id="SSF52096">
    <property type="entry name" value="ClpP/crotonase"/>
    <property type="match status" value="1"/>
</dbReference>
<comment type="caution">
    <text evidence="5">The sequence shown here is derived from an EMBL/GenBank/DDBJ whole genome shotgun (WGS) entry which is preliminary data.</text>
</comment>
<dbReference type="InterPro" id="IPR029045">
    <property type="entry name" value="ClpP/crotonase-like_dom_sf"/>
</dbReference>
<keyword evidence="6" id="KW-1185">Reference proteome</keyword>
<evidence type="ECO:0000313" key="5">
    <source>
        <dbReference type="EMBL" id="MBX4335751.1"/>
    </source>
</evidence>
<dbReference type="PANTHER" id="PTHR43176">
    <property type="entry name" value="3-HYDROXYISOBUTYRYL-COA HYDROLASE-RELATED"/>
    <property type="match status" value="1"/>
</dbReference>
<dbReference type="Proteomes" id="UP000746918">
    <property type="component" value="Unassembled WGS sequence"/>
</dbReference>
<dbReference type="InterPro" id="IPR032259">
    <property type="entry name" value="HIBYL-CoA-H"/>
</dbReference>
<protein>
    <recommendedName>
        <fullName evidence="2">3-hydroxyisobutyryl-CoA hydrolase</fullName>
        <ecNumber evidence="2">3.1.2.4</ecNumber>
    </recommendedName>
</protein>
<sequence length="348" mass="39270">MKIDFGAGNDISFIKEGHAGIIKLTRPSALNALNQQMVFAFKKALSEWEVDDDVSCVLVEGEGRAFCAGGDVVEIYHMGKIAASYQYFRDEYLLNASIKYFPKPYISFLNGIWMGGGVGISLYGSHRIVTENTLFAMPESAIGFFPDVGASFFLPSLPDHFGIYLALTGACIKWGDCLNLKLATHAVPEIELECIRKAIIEQGDPNLVLDERAITKDYETSHEIRCVISTCFSAHTLEECLELLQKKSNEGIVFAKECYDILQIRSPTSLKVIWKQMKQNPAKTLEDAMEIENRIAYHMVYSHDFYEGIRAMLIDKDKTPKWQPNKLSNVADEMIDSYFQPIKKELLF</sequence>
<dbReference type="Gene3D" id="3.90.226.10">
    <property type="entry name" value="2-enoyl-CoA Hydratase, Chain A, domain 1"/>
    <property type="match status" value="1"/>
</dbReference>
<organism evidence="5 6">
    <name type="scientific">Bartonella raoultii</name>
    <dbReference type="NCBI Taxonomy" id="1457020"/>
    <lineage>
        <taxon>Bacteria</taxon>
        <taxon>Pseudomonadati</taxon>
        <taxon>Pseudomonadota</taxon>
        <taxon>Alphaproteobacteria</taxon>
        <taxon>Hyphomicrobiales</taxon>
        <taxon>Bartonellaceae</taxon>
        <taxon>Bartonella</taxon>
    </lineage>
</organism>
<dbReference type="InterPro" id="IPR045004">
    <property type="entry name" value="ECH_dom"/>
</dbReference>
<name>A0ABS7I9B7_9HYPH</name>
<accession>A0ABS7I9B7</accession>
<evidence type="ECO:0000313" key="6">
    <source>
        <dbReference type="Proteomes" id="UP000746918"/>
    </source>
</evidence>
<dbReference type="EMBL" id="JAIFRO010000003">
    <property type="protein sequence ID" value="MBX4335751.1"/>
    <property type="molecule type" value="Genomic_DNA"/>
</dbReference>
<keyword evidence="3" id="KW-0378">Hydrolase</keyword>
<evidence type="ECO:0000256" key="3">
    <source>
        <dbReference type="ARBA" id="ARBA00022801"/>
    </source>
</evidence>
<gene>
    <name evidence="5" type="ORF">K3248_03970</name>
</gene>
<dbReference type="NCBIfam" id="NF004127">
    <property type="entry name" value="PRK05617.1"/>
    <property type="match status" value="1"/>
</dbReference>
<feature type="domain" description="Enoyl-CoA hydratase/isomerase" evidence="4">
    <location>
        <begin position="20"/>
        <end position="339"/>
    </location>
</feature>
<evidence type="ECO:0000256" key="1">
    <source>
        <dbReference type="ARBA" id="ARBA00001709"/>
    </source>
</evidence>
<evidence type="ECO:0000256" key="2">
    <source>
        <dbReference type="ARBA" id="ARBA00011915"/>
    </source>
</evidence>
<dbReference type="RefSeq" id="WP_220717056.1">
    <property type="nucleotide sequence ID" value="NZ_JAIFRO010000003.1"/>
</dbReference>